<dbReference type="Proteomes" id="UP000051697">
    <property type="component" value="Unassembled WGS sequence"/>
</dbReference>
<proteinExistence type="predicted"/>
<dbReference type="Pfam" id="PF06612">
    <property type="entry name" value="DUF1146"/>
    <property type="match status" value="1"/>
</dbReference>
<reference evidence="2 3" key="1">
    <citation type="journal article" date="2015" name="Genome Announc.">
        <title>Expanding the biotechnology potential of lactobacilli through comparative genomics of 213 strains and associated genera.</title>
        <authorList>
            <person name="Sun Z."/>
            <person name="Harris H.M."/>
            <person name="McCann A."/>
            <person name="Guo C."/>
            <person name="Argimon S."/>
            <person name="Zhang W."/>
            <person name="Yang X."/>
            <person name="Jeffery I.B."/>
            <person name="Cooney J.C."/>
            <person name="Kagawa T.F."/>
            <person name="Liu W."/>
            <person name="Song Y."/>
            <person name="Salvetti E."/>
            <person name="Wrobel A."/>
            <person name="Rasinkangas P."/>
            <person name="Parkhill J."/>
            <person name="Rea M.C."/>
            <person name="O'Sullivan O."/>
            <person name="Ritari J."/>
            <person name="Douillard F.P."/>
            <person name="Paul Ross R."/>
            <person name="Yang R."/>
            <person name="Briner A.E."/>
            <person name="Felis G.E."/>
            <person name="de Vos W.M."/>
            <person name="Barrangou R."/>
            <person name="Klaenhammer T.R."/>
            <person name="Caufield P.W."/>
            <person name="Cui Y."/>
            <person name="Zhang H."/>
            <person name="O'Toole P.W."/>
        </authorList>
    </citation>
    <scope>NUCLEOTIDE SEQUENCE [LARGE SCALE GENOMIC DNA]</scope>
    <source>
        <strain evidence="2 3">DSM 15707</strain>
    </source>
</reference>
<sequence length="76" mass="8739">MKLIGIEALISLVVQFSFIWLAFKSIQGLHIERLFRETPKTLPLLNVLLSVTIGYTSASFFMAFFDTIRNLIYIVK</sequence>
<organism evidence="2 3">
    <name type="scientific">Paucilactobacillus oligofermentans DSM 15707 = LMG 22743</name>
    <dbReference type="NCBI Taxonomy" id="1423778"/>
    <lineage>
        <taxon>Bacteria</taxon>
        <taxon>Bacillati</taxon>
        <taxon>Bacillota</taxon>
        <taxon>Bacilli</taxon>
        <taxon>Lactobacillales</taxon>
        <taxon>Lactobacillaceae</taxon>
        <taxon>Paucilactobacillus</taxon>
    </lineage>
</organism>
<feature type="transmembrane region" description="Helical" evidence="1">
    <location>
        <begin position="44"/>
        <end position="65"/>
    </location>
</feature>
<dbReference type="EMBL" id="AZFE01000003">
    <property type="protein sequence ID" value="KRL57920.1"/>
    <property type="molecule type" value="Genomic_DNA"/>
</dbReference>
<evidence type="ECO:0000256" key="1">
    <source>
        <dbReference type="SAM" id="Phobius"/>
    </source>
</evidence>
<dbReference type="STRING" id="1423778.FC70_GL000393"/>
<name>A0A0R1RL60_9LACO</name>
<dbReference type="InterPro" id="IPR009526">
    <property type="entry name" value="DUF1146"/>
</dbReference>
<evidence type="ECO:0008006" key="4">
    <source>
        <dbReference type="Google" id="ProtNLM"/>
    </source>
</evidence>
<dbReference type="OrthoDB" id="1651016at2"/>
<feature type="transmembrane region" description="Helical" evidence="1">
    <location>
        <begin position="6"/>
        <end position="23"/>
    </location>
</feature>
<evidence type="ECO:0000313" key="2">
    <source>
        <dbReference type="EMBL" id="KRL57920.1"/>
    </source>
</evidence>
<dbReference type="PATRIC" id="fig|1423778.4.peg.412"/>
<dbReference type="RefSeq" id="WP_057889343.1">
    <property type="nucleotide sequence ID" value="NZ_AZFE01000003.1"/>
</dbReference>
<keyword evidence="1" id="KW-0472">Membrane</keyword>
<dbReference type="KEGG" id="lol:LACOL_1301"/>
<gene>
    <name evidence="2" type="ORF">FC70_GL000393</name>
</gene>
<dbReference type="AlphaFoldDB" id="A0A0R1RL60"/>
<evidence type="ECO:0000313" key="3">
    <source>
        <dbReference type="Proteomes" id="UP000051697"/>
    </source>
</evidence>
<accession>A0A0R1RL60</accession>
<comment type="caution">
    <text evidence="2">The sequence shown here is derived from an EMBL/GenBank/DDBJ whole genome shotgun (WGS) entry which is preliminary data.</text>
</comment>
<keyword evidence="1" id="KW-0812">Transmembrane</keyword>
<keyword evidence="1" id="KW-1133">Transmembrane helix</keyword>
<keyword evidence="3" id="KW-1185">Reference proteome</keyword>
<protein>
    <recommendedName>
        <fullName evidence="4">DUF1146 domain-containing protein</fullName>
    </recommendedName>
</protein>